<sequence>MASSKVTGPRPSDDQPKKEVQVSGNWRQANIFRSLNPTKKDLRVPSTIALEEVKAGMARVETSLKEEVEGLKATKEKLRIKVSILALRGQWPTECHALSQLQEDAKALENFLWRMEPDFKASKMEDEEEKVKTAISYLIDDATLWWRWRYADLEKGLCRIKTWEELKIGQGRNLPLTEHLPFHFKTFYIQSAFEEGPYTREEILAIGTTSRQKKDAIRPQPKKRVIRKTSMDFGTWPGSLSIIATLLLSSIRLLPRPPSSSGQKTSSPATNPFPDRQTTHIHDEHFPEMEMKASKI</sequence>
<protein>
    <recommendedName>
        <fullName evidence="4">Retrotransposon gag domain-containing protein</fullName>
    </recommendedName>
</protein>
<dbReference type="Proteomes" id="UP001374535">
    <property type="component" value="Mitochondrion MT"/>
</dbReference>
<feature type="compositionally biased region" description="Basic and acidic residues" evidence="1">
    <location>
        <begin position="277"/>
        <end position="296"/>
    </location>
</feature>
<keyword evidence="3" id="KW-1185">Reference proteome</keyword>
<name>A0AAQ3PFV5_VIGMU</name>
<dbReference type="EMBL" id="CP144701">
    <property type="protein sequence ID" value="WVZ26841.1"/>
    <property type="molecule type" value="Genomic_DNA"/>
</dbReference>
<evidence type="ECO:0000256" key="1">
    <source>
        <dbReference type="SAM" id="MobiDB-lite"/>
    </source>
</evidence>
<evidence type="ECO:0000313" key="2">
    <source>
        <dbReference type="EMBL" id="WVZ26841.1"/>
    </source>
</evidence>
<feature type="region of interest" description="Disordered" evidence="1">
    <location>
        <begin position="1"/>
        <end position="23"/>
    </location>
</feature>
<evidence type="ECO:0000313" key="3">
    <source>
        <dbReference type="Proteomes" id="UP001374535"/>
    </source>
</evidence>
<proteinExistence type="predicted"/>
<dbReference type="AlphaFoldDB" id="A0AAQ3PFV5"/>
<evidence type="ECO:0008006" key="4">
    <source>
        <dbReference type="Google" id="ProtNLM"/>
    </source>
</evidence>
<organism evidence="2 3">
    <name type="scientific">Vigna mungo</name>
    <name type="common">Black gram</name>
    <name type="synonym">Phaseolus mungo</name>
    <dbReference type="NCBI Taxonomy" id="3915"/>
    <lineage>
        <taxon>Eukaryota</taxon>
        <taxon>Viridiplantae</taxon>
        <taxon>Streptophyta</taxon>
        <taxon>Embryophyta</taxon>
        <taxon>Tracheophyta</taxon>
        <taxon>Spermatophyta</taxon>
        <taxon>Magnoliopsida</taxon>
        <taxon>eudicotyledons</taxon>
        <taxon>Gunneridae</taxon>
        <taxon>Pentapetalae</taxon>
        <taxon>rosids</taxon>
        <taxon>fabids</taxon>
        <taxon>Fabales</taxon>
        <taxon>Fabaceae</taxon>
        <taxon>Papilionoideae</taxon>
        <taxon>50 kb inversion clade</taxon>
        <taxon>NPAAA clade</taxon>
        <taxon>indigoferoid/millettioid clade</taxon>
        <taxon>Phaseoleae</taxon>
        <taxon>Vigna</taxon>
    </lineage>
</organism>
<geneLocation type="mitochondrion" evidence="2"/>
<keyword evidence="2" id="KW-0496">Mitochondrion</keyword>
<accession>A0AAQ3PFV5</accession>
<feature type="compositionally biased region" description="Basic and acidic residues" evidence="1">
    <location>
        <begin position="11"/>
        <end position="20"/>
    </location>
</feature>
<feature type="region of interest" description="Disordered" evidence="1">
    <location>
        <begin position="257"/>
        <end position="296"/>
    </location>
</feature>
<gene>
    <name evidence="2" type="ORF">V8G54_000136</name>
</gene>
<reference evidence="2 3" key="1">
    <citation type="journal article" date="2023" name="Life. Sci Alliance">
        <title>Evolutionary insights into 3D genome organization and epigenetic landscape of Vigna mungo.</title>
        <authorList>
            <person name="Junaid A."/>
            <person name="Singh B."/>
            <person name="Bhatia S."/>
        </authorList>
    </citation>
    <scope>NUCLEOTIDE SEQUENCE [LARGE SCALE GENOMIC DNA]</scope>
    <source>
        <strain evidence="2">Urdbean</strain>
    </source>
</reference>